<protein>
    <submittedName>
        <fullName evidence="2">Uncharacterized protein</fullName>
    </submittedName>
</protein>
<evidence type="ECO:0000256" key="1">
    <source>
        <dbReference type="SAM" id="MobiDB-lite"/>
    </source>
</evidence>
<proteinExistence type="predicted"/>
<reference evidence="2" key="1">
    <citation type="submission" date="2021-10" db="EMBL/GenBank/DDBJ databases">
        <authorList>
            <person name="Lyu M."/>
            <person name="Wang X."/>
            <person name="Meng X."/>
            <person name="Xu K."/>
        </authorList>
    </citation>
    <scope>NUCLEOTIDE SEQUENCE</scope>
    <source>
        <strain evidence="2">A6</strain>
    </source>
</reference>
<feature type="compositionally biased region" description="Low complexity" evidence="1">
    <location>
        <begin position="36"/>
        <end position="64"/>
    </location>
</feature>
<keyword evidence="3" id="KW-1185">Reference proteome</keyword>
<accession>A0ABS8JIH5</accession>
<comment type="caution">
    <text evidence="2">The sequence shown here is derived from an EMBL/GenBank/DDBJ whole genome shotgun (WGS) entry which is preliminary data.</text>
</comment>
<evidence type="ECO:0000313" key="3">
    <source>
        <dbReference type="Proteomes" id="UP001165293"/>
    </source>
</evidence>
<dbReference type="Proteomes" id="UP001165293">
    <property type="component" value="Unassembled WGS sequence"/>
</dbReference>
<organism evidence="2 3">
    <name type="scientific">Noviluteimonas lactosilytica</name>
    <dbReference type="NCBI Taxonomy" id="2888523"/>
    <lineage>
        <taxon>Bacteria</taxon>
        <taxon>Pseudomonadati</taxon>
        <taxon>Pseudomonadota</taxon>
        <taxon>Gammaproteobacteria</taxon>
        <taxon>Lysobacterales</taxon>
        <taxon>Lysobacteraceae</taxon>
        <taxon>Noviluteimonas</taxon>
    </lineage>
</organism>
<name>A0ABS8JIH5_9GAMM</name>
<feature type="region of interest" description="Disordered" evidence="1">
    <location>
        <begin position="29"/>
        <end position="64"/>
    </location>
</feature>
<evidence type="ECO:0000313" key="2">
    <source>
        <dbReference type="EMBL" id="MCC8363402.1"/>
    </source>
</evidence>
<dbReference type="RefSeq" id="WP_230527029.1">
    <property type="nucleotide sequence ID" value="NZ_JAJGAK010000002.1"/>
</dbReference>
<gene>
    <name evidence="2" type="ORF">LK996_09990</name>
</gene>
<sequence>MRTLGKVVVGIGLLVVALGLANAIRTKDVPPSLASPPAATRDAGADRAAPGDRATASPSGSATAATPAREKIVVAFKLDRDITSGHYLGERWVSPATFAFAQPGKQYTTYAKLQKVGDDGTTIDLSGDWSTSDPKMIAISRDEPGQVTIVVREPGEAQLVASAGGQRKVLQVRATRHPDAMEVAFVQSPPVQ</sequence>
<dbReference type="EMBL" id="JAJGAK010000002">
    <property type="protein sequence ID" value="MCC8363402.1"/>
    <property type="molecule type" value="Genomic_DNA"/>
</dbReference>